<dbReference type="SUPFAM" id="SSF49899">
    <property type="entry name" value="Concanavalin A-like lectins/glucanases"/>
    <property type="match status" value="1"/>
</dbReference>
<keyword evidence="5" id="KW-1185">Reference proteome</keyword>
<dbReference type="Proteomes" id="UP000717696">
    <property type="component" value="Unassembled WGS sequence"/>
</dbReference>
<dbReference type="InterPro" id="IPR013319">
    <property type="entry name" value="GH11/12"/>
</dbReference>
<dbReference type="InterPro" id="IPR013320">
    <property type="entry name" value="ConA-like_dom_sf"/>
</dbReference>
<dbReference type="GO" id="GO:0008810">
    <property type="term" value="F:cellulase activity"/>
    <property type="evidence" value="ECO:0007669"/>
    <property type="project" value="InterPro"/>
</dbReference>
<dbReference type="OrthoDB" id="89349at2759"/>
<organism evidence="4 5">
    <name type="scientific">Dactylonectria estremocensis</name>
    <dbReference type="NCBI Taxonomy" id="1079267"/>
    <lineage>
        <taxon>Eukaryota</taxon>
        <taxon>Fungi</taxon>
        <taxon>Dikarya</taxon>
        <taxon>Ascomycota</taxon>
        <taxon>Pezizomycotina</taxon>
        <taxon>Sordariomycetes</taxon>
        <taxon>Hypocreomycetidae</taxon>
        <taxon>Hypocreales</taxon>
        <taxon>Nectriaceae</taxon>
        <taxon>Dactylonectria</taxon>
    </lineage>
</organism>
<evidence type="ECO:0000313" key="4">
    <source>
        <dbReference type="EMBL" id="KAH7129460.1"/>
    </source>
</evidence>
<keyword evidence="3" id="KW-0812">Transmembrane</keyword>
<name>A0A9P9E122_9HYPO</name>
<gene>
    <name evidence="4" type="ORF">B0J13DRAFT_588358</name>
</gene>
<keyword evidence="3" id="KW-1133">Transmembrane helix</keyword>
<dbReference type="Gene3D" id="2.60.120.180">
    <property type="match status" value="1"/>
</dbReference>
<feature type="transmembrane region" description="Helical" evidence="3">
    <location>
        <begin position="6"/>
        <end position="26"/>
    </location>
</feature>
<proteinExistence type="inferred from homology"/>
<dbReference type="EMBL" id="JAGMUU010000021">
    <property type="protein sequence ID" value="KAH7129460.1"/>
    <property type="molecule type" value="Genomic_DNA"/>
</dbReference>
<keyword evidence="2" id="KW-0326">Glycosidase</keyword>
<dbReference type="PANTHER" id="PTHR34002">
    <property type="entry name" value="BLR1656 PROTEIN"/>
    <property type="match status" value="1"/>
</dbReference>
<evidence type="ECO:0000256" key="3">
    <source>
        <dbReference type="SAM" id="Phobius"/>
    </source>
</evidence>
<dbReference type="Pfam" id="PF01670">
    <property type="entry name" value="Glyco_hydro_12"/>
    <property type="match status" value="1"/>
</dbReference>
<comment type="similarity">
    <text evidence="1 2">Belongs to the glycosyl hydrolase 12 (cellulase H) family.</text>
</comment>
<accession>A0A9P9E122</accession>
<keyword evidence="2" id="KW-0119">Carbohydrate metabolism</keyword>
<evidence type="ECO:0000313" key="5">
    <source>
        <dbReference type="Proteomes" id="UP000717696"/>
    </source>
</evidence>
<evidence type="ECO:0000256" key="2">
    <source>
        <dbReference type="RuleBase" id="RU361163"/>
    </source>
</evidence>
<dbReference type="PANTHER" id="PTHR34002:SF9">
    <property type="entry name" value="XYLOGLUCAN-SPECIFIC ENDO-BETA-1,4-GLUCANASE A"/>
    <property type="match status" value="1"/>
</dbReference>
<evidence type="ECO:0000256" key="1">
    <source>
        <dbReference type="ARBA" id="ARBA00005519"/>
    </source>
</evidence>
<dbReference type="AlphaFoldDB" id="A0A9P9E122"/>
<sequence length="320" mass="35887">MGIRFIVNFVLLALPIGITLGILLALEKHQSDSGGSPFFQDNKSSWKQSCLKSAGIVPPTKGQEYTLNPNQWGWDGQNGSLCMDVLWYNNKTYSKTDKGRGPEWSVTWQYPQGDPTKPVHAYPNMKVEGNVFPKKVENIKNITLDFEWTYGVGVNASKKNDWDALEAVTLNANVAMDMFLDNDEENSKDSEKASHEVMVWFAAIGAATQPLGLTKDKKTIASAKNMTIDGVKFGLWFDTNQNEQFVITWMPFEDVDSFTGNLYPLVEEVMKMGTSSNSDYSDFPSSSDYIGYMSWGTEAYYSEKNVTFNVPKLSINIDTE</sequence>
<keyword evidence="2" id="KW-0624">Polysaccharide degradation</keyword>
<keyword evidence="2" id="KW-0378">Hydrolase</keyword>
<reference evidence="4" key="1">
    <citation type="journal article" date="2021" name="Nat. Commun.">
        <title>Genetic determinants of endophytism in the Arabidopsis root mycobiome.</title>
        <authorList>
            <person name="Mesny F."/>
            <person name="Miyauchi S."/>
            <person name="Thiergart T."/>
            <person name="Pickel B."/>
            <person name="Atanasova L."/>
            <person name="Karlsson M."/>
            <person name="Huettel B."/>
            <person name="Barry K.W."/>
            <person name="Haridas S."/>
            <person name="Chen C."/>
            <person name="Bauer D."/>
            <person name="Andreopoulos W."/>
            <person name="Pangilinan J."/>
            <person name="LaButti K."/>
            <person name="Riley R."/>
            <person name="Lipzen A."/>
            <person name="Clum A."/>
            <person name="Drula E."/>
            <person name="Henrissat B."/>
            <person name="Kohler A."/>
            <person name="Grigoriev I.V."/>
            <person name="Martin F.M."/>
            <person name="Hacquard S."/>
        </authorList>
    </citation>
    <scope>NUCLEOTIDE SEQUENCE</scope>
    <source>
        <strain evidence="4">MPI-CAGE-AT-0021</strain>
    </source>
</reference>
<comment type="caution">
    <text evidence="4">The sequence shown here is derived from an EMBL/GenBank/DDBJ whole genome shotgun (WGS) entry which is preliminary data.</text>
</comment>
<keyword evidence="3" id="KW-0472">Membrane</keyword>
<dbReference type="GO" id="GO:0000272">
    <property type="term" value="P:polysaccharide catabolic process"/>
    <property type="evidence" value="ECO:0007669"/>
    <property type="project" value="UniProtKB-KW"/>
</dbReference>
<dbReference type="InterPro" id="IPR002594">
    <property type="entry name" value="GH12"/>
</dbReference>
<protein>
    <submittedName>
        <fullName evidence="4">Concanavalin A-like lectin/glucanase domain-containing protein</fullName>
    </submittedName>
</protein>